<dbReference type="SMART" id="SM00304">
    <property type="entry name" value="HAMP"/>
    <property type="match status" value="2"/>
</dbReference>
<keyword evidence="4" id="KW-0472">Membrane</keyword>
<dbReference type="RefSeq" id="WP_182950322.1">
    <property type="nucleotide sequence ID" value="NZ_JABEQK010000009.1"/>
</dbReference>
<dbReference type="Proteomes" id="UP000540556">
    <property type="component" value="Unassembled WGS sequence"/>
</dbReference>
<keyword evidence="1" id="KW-0145">Chemotaxis</keyword>
<comment type="similarity">
    <text evidence="2">Belongs to the methyl-accepting chemotaxis (MCP) protein family.</text>
</comment>
<dbReference type="InterPro" id="IPR003660">
    <property type="entry name" value="HAMP_dom"/>
</dbReference>
<evidence type="ECO:0000256" key="4">
    <source>
        <dbReference type="SAM" id="Phobius"/>
    </source>
</evidence>
<evidence type="ECO:0000256" key="3">
    <source>
        <dbReference type="PROSITE-ProRule" id="PRU00284"/>
    </source>
</evidence>
<keyword evidence="3" id="KW-0807">Transducer</keyword>
<comment type="caution">
    <text evidence="7">The sequence shown here is derived from an EMBL/GenBank/DDBJ whole genome shotgun (WGS) entry which is preliminary data.</text>
</comment>
<feature type="domain" description="HAMP" evidence="6">
    <location>
        <begin position="285"/>
        <end position="337"/>
    </location>
</feature>
<dbReference type="AlphaFoldDB" id="A0A7W4PPT4"/>
<feature type="domain" description="Methyl-accepting transducer" evidence="5">
    <location>
        <begin position="342"/>
        <end position="571"/>
    </location>
</feature>
<proteinExistence type="inferred from homology"/>
<organism evidence="7 8">
    <name type="scientific">Gluconacetobacter takamatsuzukensis</name>
    <dbReference type="NCBI Taxonomy" id="1286190"/>
    <lineage>
        <taxon>Bacteria</taxon>
        <taxon>Pseudomonadati</taxon>
        <taxon>Pseudomonadota</taxon>
        <taxon>Alphaproteobacteria</taxon>
        <taxon>Acetobacterales</taxon>
        <taxon>Acetobacteraceae</taxon>
        <taxon>Gluconacetobacter</taxon>
    </lineage>
</organism>
<dbReference type="SUPFAM" id="SSF158472">
    <property type="entry name" value="HAMP domain-like"/>
    <property type="match status" value="1"/>
</dbReference>
<evidence type="ECO:0000256" key="2">
    <source>
        <dbReference type="ARBA" id="ARBA00029447"/>
    </source>
</evidence>
<dbReference type="PANTHER" id="PTHR43531:SF11">
    <property type="entry name" value="METHYL-ACCEPTING CHEMOTAXIS PROTEIN 3"/>
    <property type="match status" value="1"/>
</dbReference>
<evidence type="ECO:0000259" key="5">
    <source>
        <dbReference type="PROSITE" id="PS50111"/>
    </source>
</evidence>
<gene>
    <name evidence="7" type="ORF">HLH27_12250</name>
</gene>
<dbReference type="InterPro" id="IPR004089">
    <property type="entry name" value="MCPsignal_dom"/>
</dbReference>
<dbReference type="GO" id="GO:0004888">
    <property type="term" value="F:transmembrane signaling receptor activity"/>
    <property type="evidence" value="ECO:0007669"/>
    <property type="project" value="TreeGrafter"/>
</dbReference>
<dbReference type="Pfam" id="PF00015">
    <property type="entry name" value="MCPsignal"/>
    <property type="match status" value="1"/>
</dbReference>
<keyword evidence="8" id="KW-1185">Reference proteome</keyword>
<evidence type="ECO:0000313" key="7">
    <source>
        <dbReference type="EMBL" id="MBB2205780.1"/>
    </source>
</evidence>
<dbReference type="GO" id="GO:0006935">
    <property type="term" value="P:chemotaxis"/>
    <property type="evidence" value="ECO:0007669"/>
    <property type="project" value="UniProtKB-KW"/>
</dbReference>
<dbReference type="Pfam" id="PF00672">
    <property type="entry name" value="HAMP"/>
    <property type="match status" value="1"/>
</dbReference>
<feature type="domain" description="HAMP" evidence="6">
    <location>
        <begin position="204"/>
        <end position="257"/>
    </location>
</feature>
<dbReference type="PANTHER" id="PTHR43531">
    <property type="entry name" value="PROTEIN ICFG"/>
    <property type="match status" value="1"/>
</dbReference>
<accession>A0A7W4PPT4</accession>
<dbReference type="Gene3D" id="1.10.287.950">
    <property type="entry name" value="Methyl-accepting chemotaxis protein"/>
    <property type="match status" value="1"/>
</dbReference>
<dbReference type="CDD" id="cd06225">
    <property type="entry name" value="HAMP"/>
    <property type="match status" value="1"/>
</dbReference>
<sequence>MDNLRIVNKLVVAFGIIVMVVLGMAGSLYWGLASEQAATRANGTSHAILAAANDALSALVEKQNAVRGYVATDNDSFLPRIQGFEDAFEAAAGRLSRLDPGAGMQSVVAGLKDQAADIRRQENRLVALAGRPETVAQARADLATAGRLTQVRAIVKGVTDAQAALIAVRGRAQAAAMKAAGILLVVGCTLSVLIALGVGWLLTRSIGGPVVAMTAAMGRLAGGDVTIVIPAVGRRDEVGQMADAVQAFKDGAIERRRLEVETEAMRQSQEAERRRQQEERDAAARQLAGIVDALASGLENLAGGDLVFRLQTPFGEGYEKLRTDFNRTMDRLQATMRSIAANTGNVRASAGEISQASQDLARRSEQTAAGLEQTSAALDQITAAVRSSAAAATEAREAVRAATTEAQSSGAVVRNAVDAMSAIEISAGQIGEIAGMIEEIARHTNILALNASVEAARAGEAGRGFGIVATEVRTLAQRSTEAAKKVKDLITVSGTHVQSGVRLVNDAGGALEQIASHVSRLNTLVEEITVSAQEQASGLGQVNMAVNQMDRATQQNAAMVEQSSAVSHSLASEADGLARLVGQFRTGSSAGSGLPARKAGAA</sequence>
<dbReference type="EMBL" id="JABEQK010000009">
    <property type="protein sequence ID" value="MBB2205780.1"/>
    <property type="molecule type" value="Genomic_DNA"/>
</dbReference>
<dbReference type="PROSITE" id="PS50111">
    <property type="entry name" value="CHEMOTAXIS_TRANSDUC_2"/>
    <property type="match status" value="1"/>
</dbReference>
<dbReference type="PROSITE" id="PS50885">
    <property type="entry name" value="HAMP"/>
    <property type="match status" value="2"/>
</dbReference>
<feature type="transmembrane region" description="Helical" evidence="4">
    <location>
        <begin position="179"/>
        <end position="202"/>
    </location>
</feature>
<feature type="transmembrane region" description="Helical" evidence="4">
    <location>
        <begin position="12"/>
        <end position="32"/>
    </location>
</feature>
<evidence type="ECO:0000259" key="6">
    <source>
        <dbReference type="PROSITE" id="PS50885"/>
    </source>
</evidence>
<dbReference type="GO" id="GO:0005886">
    <property type="term" value="C:plasma membrane"/>
    <property type="evidence" value="ECO:0007669"/>
    <property type="project" value="TreeGrafter"/>
</dbReference>
<dbReference type="Gene3D" id="6.10.340.10">
    <property type="match status" value="1"/>
</dbReference>
<keyword evidence="4" id="KW-0812">Transmembrane</keyword>
<protein>
    <submittedName>
        <fullName evidence="7">Methyl-accepting chemotaxis protein</fullName>
    </submittedName>
</protein>
<evidence type="ECO:0000313" key="8">
    <source>
        <dbReference type="Proteomes" id="UP000540556"/>
    </source>
</evidence>
<name>A0A7W4PPT4_9PROT</name>
<dbReference type="SMART" id="SM00283">
    <property type="entry name" value="MA"/>
    <property type="match status" value="1"/>
</dbReference>
<keyword evidence="4" id="KW-1133">Transmembrane helix</keyword>
<reference evidence="7 8" key="1">
    <citation type="submission" date="2020-04" db="EMBL/GenBank/DDBJ databases">
        <title>Description of novel Gluconacetobacter.</title>
        <authorList>
            <person name="Sombolestani A."/>
        </authorList>
    </citation>
    <scope>NUCLEOTIDE SEQUENCE [LARGE SCALE GENOMIC DNA]</scope>
    <source>
        <strain evidence="7 8">LMG 27800</strain>
    </source>
</reference>
<evidence type="ECO:0000256" key="1">
    <source>
        <dbReference type="ARBA" id="ARBA00022500"/>
    </source>
</evidence>
<dbReference type="InterPro" id="IPR051310">
    <property type="entry name" value="MCP_chemotaxis"/>
</dbReference>
<dbReference type="GO" id="GO:0007165">
    <property type="term" value="P:signal transduction"/>
    <property type="evidence" value="ECO:0007669"/>
    <property type="project" value="UniProtKB-KW"/>
</dbReference>
<dbReference type="SUPFAM" id="SSF58104">
    <property type="entry name" value="Methyl-accepting chemotaxis protein (MCP) signaling domain"/>
    <property type="match status" value="1"/>
</dbReference>